<dbReference type="InterPro" id="IPR017441">
    <property type="entry name" value="Protein_kinase_ATP_BS"/>
</dbReference>
<dbReference type="PRINTS" id="PR00109">
    <property type="entry name" value="TYRKINASE"/>
</dbReference>
<organism evidence="3 5">
    <name type="scientific">Rhizophagus clarus</name>
    <dbReference type="NCBI Taxonomy" id="94130"/>
    <lineage>
        <taxon>Eukaryota</taxon>
        <taxon>Fungi</taxon>
        <taxon>Fungi incertae sedis</taxon>
        <taxon>Mucoromycota</taxon>
        <taxon>Glomeromycotina</taxon>
        <taxon>Glomeromycetes</taxon>
        <taxon>Glomerales</taxon>
        <taxon>Glomeraceae</taxon>
        <taxon>Rhizophagus</taxon>
    </lineage>
</organism>
<dbReference type="SMART" id="SM00671">
    <property type="entry name" value="SEL1"/>
    <property type="match status" value="6"/>
</dbReference>
<dbReference type="PROSITE" id="PS00107">
    <property type="entry name" value="PROTEIN_KINASE_ATP"/>
    <property type="match status" value="1"/>
</dbReference>
<keyword evidence="1" id="KW-0067">ATP-binding</keyword>
<evidence type="ECO:0000256" key="1">
    <source>
        <dbReference type="PROSITE-ProRule" id="PRU10141"/>
    </source>
</evidence>
<dbReference type="EMBL" id="BLAL01000228">
    <property type="protein sequence ID" value="GES93418.1"/>
    <property type="molecule type" value="Genomic_DNA"/>
</dbReference>
<dbReference type="InterPro" id="IPR000719">
    <property type="entry name" value="Prot_kinase_dom"/>
</dbReference>
<dbReference type="PROSITE" id="PS50011">
    <property type="entry name" value="PROTEIN_KINASE_DOM"/>
    <property type="match status" value="1"/>
</dbReference>
<dbReference type="GO" id="GO:0004672">
    <property type="term" value="F:protein kinase activity"/>
    <property type="evidence" value="ECO:0007669"/>
    <property type="project" value="InterPro"/>
</dbReference>
<dbReference type="InterPro" id="IPR001245">
    <property type="entry name" value="Ser-Thr/Tyr_kinase_cat_dom"/>
</dbReference>
<dbReference type="PANTHER" id="PTHR43628">
    <property type="entry name" value="ACTIVATOR OF C KINASE PROTEIN 1-RELATED"/>
    <property type="match status" value="1"/>
</dbReference>
<dbReference type="Proteomes" id="UP000247702">
    <property type="component" value="Unassembled WGS sequence"/>
</dbReference>
<comment type="caution">
    <text evidence="3">The sequence shown here is derived from an EMBL/GenBank/DDBJ whole genome shotgun (WGS) entry which is preliminary data.</text>
</comment>
<proteinExistence type="predicted"/>
<evidence type="ECO:0000313" key="5">
    <source>
        <dbReference type="Proteomes" id="UP000247702"/>
    </source>
</evidence>
<dbReference type="Pfam" id="PF08238">
    <property type="entry name" value="Sel1"/>
    <property type="match status" value="6"/>
</dbReference>
<evidence type="ECO:0000259" key="2">
    <source>
        <dbReference type="PROSITE" id="PS50011"/>
    </source>
</evidence>
<keyword evidence="1" id="KW-0547">Nucleotide-binding</keyword>
<dbReference type="AlphaFoldDB" id="A0A2Z6R9U2"/>
<sequence>MSKNVELINNSNDWNEWIEDAISKKLIKYYEYKDFYNIQEIGSGGFAKVYRANWKKPHIRYAIKSFFKIDNATIKAIVREIQLQREVDYHDNVIRFYGVTTSFKENQRKEYSLVIEYADNGTLRSYLKENFKNLNWNDKYKLAFQLVHAVSCLHDEGIIHRDLHSNNVLVHQHTVKLSDFGLSKRIEETSNSHSKAFGLIPYTDPKSFNRSIAPLYLLNKKSDVYSIGVLLWEVSSGQPPFHGTPYDVGLAISILQGLREIPIPETSENYIKIYTDCWNIEPDNRPTINQVIDELKAIIIKENIIIKDFHLYDDDKDITQSLNNHQPNKDAEISGNNNYSFCENSSQVIDFTRTKEIDSFNIIVNNIINFFENSSFKIGKQEVLNYFNNQNIILQEINNLLLSNQNNSNYIFLLGKFNHLGIGIDIDKKKAFELYQKAADLGNASGINSLGYCYFYGIGTDIDKKKAFELYQKAADLENASGINSLGGCYLYGIGTDINKKKAFELYQKAADLGNANGINNLGYCYKNGIETDIDKKKAFELYQKAADLGNASGINSLGYCYFYGIGTDIDKKKAFELYQKAADLGNALGIYNLGYCYEYGEGIIKDIKKAIYWYEKSAEQGGDQDAQNKLNELKLQI</sequence>
<evidence type="ECO:0000313" key="3">
    <source>
        <dbReference type="EMBL" id="GBB97802.1"/>
    </source>
</evidence>
<dbReference type="GO" id="GO:0005524">
    <property type="term" value="F:ATP binding"/>
    <property type="evidence" value="ECO:0007669"/>
    <property type="project" value="UniProtKB-UniRule"/>
</dbReference>
<dbReference type="Gene3D" id="1.10.510.10">
    <property type="entry name" value="Transferase(Phosphotransferase) domain 1"/>
    <property type="match status" value="1"/>
</dbReference>
<accession>A0A2Z6R9U2</accession>
<dbReference type="EMBL" id="BEXD01002302">
    <property type="protein sequence ID" value="GBB97802.1"/>
    <property type="molecule type" value="Genomic_DNA"/>
</dbReference>
<dbReference type="InterPro" id="IPR006597">
    <property type="entry name" value="Sel1-like"/>
</dbReference>
<dbReference type="OrthoDB" id="2387886at2759"/>
<dbReference type="PANTHER" id="PTHR43628:SF1">
    <property type="entry name" value="CHITIN SYNTHASE REGULATORY FACTOR 2-RELATED"/>
    <property type="match status" value="1"/>
</dbReference>
<dbReference type="SUPFAM" id="SSF56112">
    <property type="entry name" value="Protein kinase-like (PK-like)"/>
    <property type="match status" value="1"/>
</dbReference>
<feature type="binding site" evidence="1">
    <location>
        <position position="64"/>
    </location>
    <ligand>
        <name>ATP</name>
        <dbReference type="ChEBI" id="CHEBI:30616"/>
    </ligand>
</feature>
<evidence type="ECO:0000313" key="4">
    <source>
        <dbReference type="EMBL" id="GES93418.1"/>
    </source>
</evidence>
<keyword evidence="4" id="KW-0418">Kinase</keyword>
<reference evidence="3 5" key="1">
    <citation type="submission" date="2017-11" db="EMBL/GenBank/DDBJ databases">
        <title>The genome of Rhizophagus clarus HR1 reveals common genetic basis of auxotrophy among arbuscular mycorrhizal fungi.</title>
        <authorList>
            <person name="Kobayashi Y."/>
        </authorList>
    </citation>
    <scope>NUCLEOTIDE SEQUENCE [LARGE SCALE GENOMIC DNA]</scope>
    <source>
        <strain evidence="3 5">HR1</strain>
    </source>
</reference>
<dbReference type="InterPro" id="IPR011009">
    <property type="entry name" value="Kinase-like_dom_sf"/>
</dbReference>
<dbReference type="InterPro" id="IPR052945">
    <property type="entry name" value="Mitotic_Regulator"/>
</dbReference>
<keyword evidence="4" id="KW-0808">Transferase</keyword>
<protein>
    <submittedName>
        <fullName evidence="4">Kinase-like domain-containing protein</fullName>
    </submittedName>
</protein>
<dbReference type="Gene3D" id="1.25.40.10">
    <property type="entry name" value="Tetratricopeptide repeat domain"/>
    <property type="match status" value="1"/>
</dbReference>
<dbReference type="Proteomes" id="UP000615446">
    <property type="component" value="Unassembled WGS sequence"/>
</dbReference>
<reference evidence="4" key="2">
    <citation type="submission" date="2019-10" db="EMBL/GenBank/DDBJ databases">
        <title>Conservation and host-specific expression of non-tandemly repeated heterogenous ribosome RNA gene in arbuscular mycorrhizal fungi.</title>
        <authorList>
            <person name="Maeda T."/>
            <person name="Kobayashi Y."/>
            <person name="Nakagawa T."/>
            <person name="Ezawa T."/>
            <person name="Yamaguchi K."/>
            <person name="Bino T."/>
            <person name="Nishimoto Y."/>
            <person name="Shigenobu S."/>
            <person name="Kawaguchi M."/>
        </authorList>
    </citation>
    <scope>NUCLEOTIDE SEQUENCE</scope>
    <source>
        <strain evidence="4">HR1</strain>
    </source>
</reference>
<keyword evidence="5" id="KW-1185">Reference proteome</keyword>
<feature type="domain" description="Protein kinase" evidence="2">
    <location>
        <begin position="35"/>
        <end position="299"/>
    </location>
</feature>
<name>A0A2Z6R9U2_9GLOM</name>
<dbReference type="SUPFAM" id="SSF81901">
    <property type="entry name" value="HCP-like"/>
    <property type="match status" value="2"/>
</dbReference>
<gene>
    <name evidence="4" type="ORF">RCL2_002016400</name>
    <name evidence="3" type="ORF">RclHR1_03070018</name>
</gene>
<dbReference type="Pfam" id="PF07714">
    <property type="entry name" value="PK_Tyr_Ser-Thr"/>
    <property type="match status" value="1"/>
</dbReference>
<dbReference type="InterPro" id="IPR011990">
    <property type="entry name" value="TPR-like_helical_dom_sf"/>
</dbReference>